<evidence type="ECO:0000313" key="4">
    <source>
        <dbReference type="Proteomes" id="UP000198856"/>
    </source>
</evidence>
<protein>
    <submittedName>
        <fullName evidence="3">N-carbamoyl-L-amino-acid hydrolase</fullName>
    </submittedName>
</protein>
<proteinExistence type="predicted"/>
<dbReference type="CDD" id="cd03884">
    <property type="entry name" value="M20_bAS"/>
    <property type="match status" value="1"/>
</dbReference>
<dbReference type="SUPFAM" id="SSF53187">
    <property type="entry name" value="Zn-dependent exopeptidases"/>
    <property type="match status" value="1"/>
</dbReference>
<organism evidence="3 4">
    <name type="scientific">Halovenus aranensis</name>
    <dbReference type="NCBI Taxonomy" id="890420"/>
    <lineage>
        <taxon>Archaea</taxon>
        <taxon>Methanobacteriati</taxon>
        <taxon>Methanobacteriota</taxon>
        <taxon>Stenosarchaea group</taxon>
        <taxon>Halobacteria</taxon>
        <taxon>Halobacteriales</taxon>
        <taxon>Haloarculaceae</taxon>
        <taxon>Halovenus</taxon>
    </lineage>
</organism>
<dbReference type="Pfam" id="PF01546">
    <property type="entry name" value="Peptidase_M20"/>
    <property type="match status" value="1"/>
</dbReference>
<evidence type="ECO:0000259" key="2">
    <source>
        <dbReference type="Pfam" id="PF07687"/>
    </source>
</evidence>
<dbReference type="Gene3D" id="3.40.630.10">
    <property type="entry name" value="Zn peptidases"/>
    <property type="match status" value="1"/>
</dbReference>
<accession>A0A1G8WQQ4</accession>
<sequence>MDVDEARLRERLDTNGKFGQIDSETGRGRTVLTGSEADRQAREHLVEEMEQLGMDVRVDAVGNIAGRWTPESADPTAAPVATGSHLDSVPRGGIFDGPLGVYGGLEAVRAIRDSDREPARPIEVVSFTEEEGTRYVGLLGSSVAAGQRSVEEALALEDDDGTTLETRLERIDFQGEGRLDASRWEAWLELHPEQSTELEEAGCQAGVVSAITGLEQHSVEFVGEANHAGGTRMPDRRDALVAASTFVTDIERAAREVTASGDSFAVATVGSIDAEPNATNVVPGRVEVGLDIRDTDSETIAALRDRAKQILARIEDEHGVETAFGERHGTAPAAMSERCRRALDRAAERHGVDTLSLRSGGGHDTMNVARVTDAGLLFAPSRDGISHSPAEWTDPADCAACTRVLAEALAGLAGVVPS</sequence>
<dbReference type="STRING" id="890420.SAMN05216226_109160"/>
<dbReference type="SUPFAM" id="SSF55031">
    <property type="entry name" value="Bacterial exopeptidase dimerisation domain"/>
    <property type="match status" value="1"/>
</dbReference>
<gene>
    <name evidence="3" type="ORF">SAMN05216226_109160</name>
</gene>
<keyword evidence="4" id="KW-1185">Reference proteome</keyword>
<dbReference type="InterPro" id="IPR002933">
    <property type="entry name" value="Peptidase_M20"/>
</dbReference>
<evidence type="ECO:0000256" key="1">
    <source>
        <dbReference type="ARBA" id="ARBA00022801"/>
    </source>
</evidence>
<dbReference type="PIRSF" id="PIRSF001235">
    <property type="entry name" value="Amidase_carbamoylase"/>
    <property type="match status" value="1"/>
</dbReference>
<dbReference type="InterPro" id="IPR010158">
    <property type="entry name" value="Amidase_Cbmase"/>
</dbReference>
<dbReference type="PANTHER" id="PTHR32494">
    <property type="entry name" value="ALLANTOATE DEIMINASE-RELATED"/>
    <property type="match status" value="1"/>
</dbReference>
<dbReference type="AlphaFoldDB" id="A0A1G8WQQ4"/>
<dbReference type="Pfam" id="PF07687">
    <property type="entry name" value="M20_dimer"/>
    <property type="match status" value="1"/>
</dbReference>
<dbReference type="OrthoDB" id="35906at2157"/>
<dbReference type="InterPro" id="IPR011650">
    <property type="entry name" value="Peptidase_M20_dimer"/>
</dbReference>
<dbReference type="PANTHER" id="PTHR32494:SF5">
    <property type="entry name" value="ALLANTOATE AMIDOHYDROLASE"/>
    <property type="match status" value="1"/>
</dbReference>
<dbReference type="Proteomes" id="UP000198856">
    <property type="component" value="Unassembled WGS sequence"/>
</dbReference>
<dbReference type="EMBL" id="FNFC01000009">
    <property type="protein sequence ID" value="SDJ80699.1"/>
    <property type="molecule type" value="Genomic_DNA"/>
</dbReference>
<reference evidence="3 4" key="1">
    <citation type="submission" date="2016-10" db="EMBL/GenBank/DDBJ databases">
        <authorList>
            <person name="de Groot N.N."/>
        </authorList>
    </citation>
    <scope>NUCLEOTIDE SEQUENCE [LARGE SCALE GENOMIC DNA]</scope>
    <source>
        <strain evidence="3 4">IBRC-M10015</strain>
    </source>
</reference>
<keyword evidence="1 3" id="KW-0378">Hydrolase</keyword>
<dbReference type="InterPro" id="IPR036264">
    <property type="entry name" value="Bact_exopeptidase_dim_dom"/>
</dbReference>
<dbReference type="NCBIfam" id="TIGR01879">
    <property type="entry name" value="hydantase"/>
    <property type="match status" value="1"/>
</dbReference>
<dbReference type="Gene3D" id="3.30.70.360">
    <property type="match status" value="1"/>
</dbReference>
<dbReference type="GO" id="GO:0016813">
    <property type="term" value="F:hydrolase activity, acting on carbon-nitrogen (but not peptide) bonds, in linear amidines"/>
    <property type="evidence" value="ECO:0007669"/>
    <property type="project" value="InterPro"/>
</dbReference>
<evidence type="ECO:0000313" key="3">
    <source>
        <dbReference type="EMBL" id="SDJ80699.1"/>
    </source>
</evidence>
<dbReference type="RefSeq" id="WP_092702840.1">
    <property type="nucleotide sequence ID" value="NZ_FNFC01000009.1"/>
</dbReference>
<name>A0A1G8WQQ4_9EURY</name>
<feature type="domain" description="Peptidase M20 dimerisation" evidence="2">
    <location>
        <begin position="219"/>
        <end position="315"/>
    </location>
</feature>